<dbReference type="InterPro" id="IPR007863">
    <property type="entry name" value="Peptidase_M16_C"/>
</dbReference>
<reference evidence="2 3" key="1">
    <citation type="submission" date="2019-04" db="EMBL/GenBank/DDBJ databases">
        <title>Microbes associate with the intestines of laboratory mice.</title>
        <authorList>
            <person name="Navarre W."/>
            <person name="Wong E."/>
            <person name="Huang K."/>
            <person name="Tropini C."/>
            <person name="Ng K."/>
            <person name="Yu B."/>
        </authorList>
    </citation>
    <scope>NUCLEOTIDE SEQUENCE [LARGE SCALE GENOMIC DNA]</scope>
    <source>
        <strain evidence="2 3">NM61_E11</strain>
    </source>
</reference>
<dbReference type="Gene3D" id="3.30.830.10">
    <property type="entry name" value="Metalloenzyme, LuxS/M16 peptidase-like"/>
    <property type="match status" value="2"/>
</dbReference>
<dbReference type="SUPFAM" id="SSF63411">
    <property type="entry name" value="LuxS/MPP-like metallohydrolase"/>
    <property type="match status" value="2"/>
</dbReference>
<evidence type="ECO:0000313" key="3">
    <source>
        <dbReference type="Proteomes" id="UP000309117"/>
    </source>
</evidence>
<organism evidence="2 3">
    <name type="scientific">Lactobacillus intestinalis</name>
    <dbReference type="NCBI Taxonomy" id="151781"/>
    <lineage>
        <taxon>Bacteria</taxon>
        <taxon>Bacillati</taxon>
        <taxon>Bacillota</taxon>
        <taxon>Bacilli</taxon>
        <taxon>Lactobacillales</taxon>
        <taxon>Lactobacillaceae</taxon>
        <taxon>Lactobacillus</taxon>
    </lineage>
</organism>
<dbReference type="Pfam" id="PF05193">
    <property type="entry name" value="Peptidase_M16_C"/>
    <property type="match status" value="1"/>
</dbReference>
<gene>
    <name evidence="2" type="ORF">E5351_04250</name>
</gene>
<sequence length="427" mass="49507">MKVIKMLNPNIEYRSDPKFTTGTIGDFFRIRLNKKNLALANLLARMQMNATASFPSISQQQEVLSKFYDMSFEVVPQIMGPEIIMSYVANFVEPVEVLDPEYTYKNIYKTFEKMAHHPLINEEILELSKKQLEDEYREVMEGPSSYALDKFFKIWYQDRPDYEDTFMGDINLIKDLTLKEVLTFSRSIRIAPDAKLGVMKSANSIEMLVRKNNNLDFAGIIRAFDMDEIVNIPAGPQEGIYEEENHGNLQAQVYLGYGYREGRDEKFIHVKDIETEYQKRLVGLILSEYLAGDQSSKLFTSIREELGAAYQVNANSYHRNSLFLINTGIDPDQIDEVIKIIKDEVEKVKKGDIDIDLLKKSKKSLINFRLIAQDRENWQLANLLRQEMFSGYGRIDDDYMDVIKDINPKMLADFANDLFLKESYVLK</sequence>
<dbReference type="Proteomes" id="UP000309117">
    <property type="component" value="Unassembled WGS sequence"/>
</dbReference>
<comment type="caution">
    <text evidence="2">The sequence shown here is derived from an EMBL/GenBank/DDBJ whole genome shotgun (WGS) entry which is preliminary data.</text>
</comment>
<accession>A0A4S2BNU7</accession>
<protein>
    <submittedName>
        <fullName evidence="2">Insulinase family protein</fullName>
    </submittedName>
</protein>
<name>A0A4S2BNU7_9LACO</name>
<dbReference type="EMBL" id="SRYV01000006">
    <property type="protein sequence ID" value="TGY16032.1"/>
    <property type="molecule type" value="Genomic_DNA"/>
</dbReference>
<evidence type="ECO:0000259" key="1">
    <source>
        <dbReference type="Pfam" id="PF05193"/>
    </source>
</evidence>
<dbReference type="GO" id="GO:0046872">
    <property type="term" value="F:metal ion binding"/>
    <property type="evidence" value="ECO:0007669"/>
    <property type="project" value="InterPro"/>
</dbReference>
<feature type="domain" description="Peptidase M16 C-terminal" evidence="1">
    <location>
        <begin position="277"/>
        <end position="365"/>
    </location>
</feature>
<evidence type="ECO:0000313" key="2">
    <source>
        <dbReference type="EMBL" id="TGY16032.1"/>
    </source>
</evidence>
<proteinExistence type="predicted"/>
<dbReference type="AlphaFoldDB" id="A0A4S2BNU7"/>
<dbReference type="InterPro" id="IPR011249">
    <property type="entry name" value="Metalloenz_LuxS/M16"/>
</dbReference>